<proteinExistence type="inferred from homology"/>
<dbReference type="InterPro" id="IPR001509">
    <property type="entry name" value="Epimerase_deHydtase"/>
</dbReference>
<feature type="domain" description="NAD-dependent epimerase/dehydratase" evidence="2">
    <location>
        <begin position="3"/>
        <end position="233"/>
    </location>
</feature>
<dbReference type="Gene3D" id="3.40.50.720">
    <property type="entry name" value="NAD(P)-binding Rossmann-like Domain"/>
    <property type="match status" value="1"/>
</dbReference>
<reference evidence="4" key="1">
    <citation type="journal article" date="2019" name="Int. J. Syst. Evol. Microbiol.">
        <title>The Global Catalogue of Microorganisms (GCM) 10K type strain sequencing project: providing services to taxonomists for standard genome sequencing and annotation.</title>
        <authorList>
            <consortium name="The Broad Institute Genomics Platform"/>
            <consortium name="The Broad Institute Genome Sequencing Center for Infectious Disease"/>
            <person name="Wu L."/>
            <person name="Ma J."/>
        </authorList>
    </citation>
    <scope>NUCLEOTIDE SEQUENCE [LARGE SCALE GENOMIC DNA]</scope>
    <source>
        <strain evidence="4">TISTR 2241</strain>
    </source>
</reference>
<name>A0ABW5PRS0_9BACI</name>
<evidence type="ECO:0000313" key="4">
    <source>
        <dbReference type="Proteomes" id="UP001597458"/>
    </source>
</evidence>
<dbReference type="SUPFAM" id="SSF51735">
    <property type="entry name" value="NAD(P)-binding Rossmann-fold domains"/>
    <property type="match status" value="1"/>
</dbReference>
<evidence type="ECO:0000313" key="3">
    <source>
        <dbReference type="EMBL" id="MFD2617503.1"/>
    </source>
</evidence>
<gene>
    <name evidence="3" type="ORF">ACFSTF_09330</name>
</gene>
<dbReference type="PANTHER" id="PTHR43000">
    <property type="entry name" value="DTDP-D-GLUCOSE 4,6-DEHYDRATASE-RELATED"/>
    <property type="match status" value="1"/>
</dbReference>
<dbReference type="Proteomes" id="UP001597458">
    <property type="component" value="Unassembled WGS sequence"/>
</dbReference>
<evidence type="ECO:0000259" key="2">
    <source>
        <dbReference type="Pfam" id="PF01370"/>
    </source>
</evidence>
<dbReference type="EMBL" id="JBHUMR010000012">
    <property type="protein sequence ID" value="MFD2617503.1"/>
    <property type="molecule type" value="Genomic_DNA"/>
</dbReference>
<sequence length="305" mass="34115">MSILVTGSAGLIGEALIESLLVENVSVIGFDKKTQTKKSATHNFVHVEGDLTDINTLKSIFNEHSIESIIHAGGISHPFIGDQDPKLTLNTNILGTMNIFELAKEYSIKKVIYISSGGVYHRNDDLSQQEKDILRPPSIYGVSKLTGEHLGHVYSQKGYFDFIALRFPFIYGPQRKMPDPIKDVIEKVVHGEKLIRMNGKEESLEFIYIKDAIRGIQLALNSQAIKDDVFNIGVGYTSTMEEIAHAVQMSFPKVTIEFTDQSSGYIAQRPLDCSKAETKLNFRANYTLEKGIKEYSQLYLSSCIE</sequence>
<comment type="caution">
    <text evidence="3">The sequence shown here is derived from an EMBL/GenBank/DDBJ whole genome shotgun (WGS) entry which is preliminary data.</text>
</comment>
<organism evidence="3 4">
    <name type="scientific">Terrilactibacillus laevilacticus</name>
    <dbReference type="NCBI Taxonomy" id="1380157"/>
    <lineage>
        <taxon>Bacteria</taxon>
        <taxon>Bacillati</taxon>
        <taxon>Bacillota</taxon>
        <taxon>Bacilli</taxon>
        <taxon>Bacillales</taxon>
        <taxon>Bacillaceae</taxon>
        <taxon>Terrilactibacillus</taxon>
    </lineage>
</organism>
<dbReference type="Pfam" id="PF01370">
    <property type="entry name" value="Epimerase"/>
    <property type="match status" value="1"/>
</dbReference>
<evidence type="ECO:0000256" key="1">
    <source>
        <dbReference type="ARBA" id="ARBA00007637"/>
    </source>
</evidence>
<keyword evidence="4" id="KW-1185">Reference proteome</keyword>
<dbReference type="InterPro" id="IPR036291">
    <property type="entry name" value="NAD(P)-bd_dom_sf"/>
</dbReference>
<comment type="similarity">
    <text evidence="1">Belongs to the NAD(P)-dependent epimerase/dehydratase family.</text>
</comment>
<accession>A0ABW5PRS0</accession>
<protein>
    <submittedName>
        <fullName evidence="3">NAD-dependent epimerase/dehydratase family protein</fullName>
    </submittedName>
</protein>
<dbReference type="RefSeq" id="WP_141191195.1">
    <property type="nucleotide sequence ID" value="NZ_JBHUMR010000012.1"/>
</dbReference>